<evidence type="ECO:0000313" key="1">
    <source>
        <dbReference type="EMBL" id="ASR48920.1"/>
    </source>
</evidence>
<name>A0A222WQN6_9BACL</name>
<dbReference type="AlphaFoldDB" id="A0A222WQN6"/>
<dbReference type="Proteomes" id="UP000214666">
    <property type="component" value="Chromosome"/>
</dbReference>
<dbReference type="OrthoDB" id="2858389at2"/>
<evidence type="ECO:0000313" key="2">
    <source>
        <dbReference type="Proteomes" id="UP000214666"/>
    </source>
</evidence>
<sequence>MSLFEKIFNYQIVSRLDESGAFATTSQERVWLQSMLADSAAAEAFTPATLDKLRSMLADDEPLEADGSLKEKAGSSASSVYHPLLRVLRPILRSRSGICMNYRLRNGRTHERMSGFPYKLEYSMVKKEWSLLWYNRRHRALMSTKLSNIVTVSEEEFSPEEAEKLTQRILGILESRKVQGIIEIIPIYNGEMSRILYAFSCFEKEVEYVQEVDTYRITLTFQADECEYVLSKIRFLGKRVRVVQGARLISRMKETIAKALARYEEEE</sequence>
<accession>A0A222WQN6</accession>
<dbReference type="EMBL" id="CP020028">
    <property type="protein sequence ID" value="ASR48920.1"/>
    <property type="molecule type" value="Genomic_DNA"/>
</dbReference>
<gene>
    <name evidence="1" type="ORF">B4V02_20560</name>
</gene>
<dbReference type="RefSeq" id="WP_094156197.1">
    <property type="nucleotide sequence ID" value="NZ_CP020028.1"/>
</dbReference>
<dbReference type="STRING" id="172713.GCA_001705305_03318"/>
<organism evidence="1 2">
    <name type="scientific">Paenibacillus kribbensis</name>
    <dbReference type="NCBI Taxonomy" id="172713"/>
    <lineage>
        <taxon>Bacteria</taxon>
        <taxon>Bacillati</taxon>
        <taxon>Bacillota</taxon>
        <taxon>Bacilli</taxon>
        <taxon>Bacillales</taxon>
        <taxon>Paenibacillaceae</taxon>
        <taxon>Paenibacillus</taxon>
    </lineage>
</organism>
<reference evidence="1 2" key="1">
    <citation type="submission" date="2017-03" db="EMBL/GenBank/DDBJ databases">
        <title>Complete genome sequence of Paenibacillus Kribbensis producing bioflocculants.</title>
        <authorList>
            <person name="Lee H.-G."/>
            <person name="Oh H.-M."/>
        </authorList>
    </citation>
    <scope>NUCLEOTIDE SEQUENCE [LARGE SCALE GENOMIC DNA]</scope>
    <source>
        <strain evidence="1 2">AM49</strain>
    </source>
</reference>
<protein>
    <submittedName>
        <fullName evidence="1">WYL domain-containing protein</fullName>
    </submittedName>
</protein>
<proteinExistence type="predicted"/>
<keyword evidence="2" id="KW-1185">Reference proteome</keyword>
<dbReference type="KEGG" id="pkb:B4V02_20560"/>